<dbReference type="InterPro" id="IPR015421">
    <property type="entry name" value="PyrdxlP-dep_Trfase_major"/>
</dbReference>
<evidence type="ECO:0000259" key="1">
    <source>
        <dbReference type="Pfam" id="PF00155"/>
    </source>
</evidence>
<dbReference type="PANTHER" id="PTHR43510">
    <property type="entry name" value="AMINOTRANSFERASE FUNCTION, HYPOTHETICAL (EUROFUNG)"/>
    <property type="match status" value="1"/>
</dbReference>
<dbReference type="AlphaFoldDB" id="A0AAE0MDA1"/>
<gene>
    <name evidence="2" type="ORF">B0T19DRAFT_442116</name>
</gene>
<accession>A0AAE0MDA1</accession>
<sequence length="397" mass="42775">MKDIQEFRLDTWIEGRQATIPLHGSAVSPLSLAELHKLAPEGTPGPVDQDLVLSYGDAQGTLKLRERLAELHSPDGPEEAKLTAANVIITPGSIMANYLALTSLVGPGDHFICQYPTFPQLWVVPRFQGAEVSPWRLRRGETSWEASLDELRGLVKENTKVIIINNPNNPTGAVLPSSTLHSLISLASEHNITLYSDEVFRPLFHSPTSPIPPPFVSLGYANSLSTGSLSKALGLPGVRVGWIVARDPALLARITNARYYTTISVSQLDEGVAAFALSPAVLPRIVARSLDICGRSIALLRDFVERNGDRVQWIAPAGAGTAFVRILEAGSGGGAPVDDRAFAGRVFEETGVGIVPAGYCFEDGEDEELKGYVRIAIGNEERLREGLEGLEKALRSG</sequence>
<dbReference type="GO" id="GO:0030170">
    <property type="term" value="F:pyridoxal phosphate binding"/>
    <property type="evidence" value="ECO:0007669"/>
    <property type="project" value="InterPro"/>
</dbReference>
<feature type="domain" description="Aminotransferase class I/classII large" evidence="1">
    <location>
        <begin position="51"/>
        <end position="388"/>
    </location>
</feature>
<dbReference type="Gene3D" id="3.90.1150.10">
    <property type="entry name" value="Aspartate Aminotransferase, domain 1"/>
    <property type="match status" value="1"/>
</dbReference>
<comment type="caution">
    <text evidence="2">The sequence shown here is derived from an EMBL/GenBank/DDBJ whole genome shotgun (WGS) entry which is preliminary data.</text>
</comment>
<evidence type="ECO:0000313" key="2">
    <source>
        <dbReference type="EMBL" id="KAK3328202.1"/>
    </source>
</evidence>
<evidence type="ECO:0000313" key="3">
    <source>
        <dbReference type="Proteomes" id="UP001286456"/>
    </source>
</evidence>
<organism evidence="2 3">
    <name type="scientific">Cercophora scortea</name>
    <dbReference type="NCBI Taxonomy" id="314031"/>
    <lineage>
        <taxon>Eukaryota</taxon>
        <taxon>Fungi</taxon>
        <taxon>Dikarya</taxon>
        <taxon>Ascomycota</taxon>
        <taxon>Pezizomycotina</taxon>
        <taxon>Sordariomycetes</taxon>
        <taxon>Sordariomycetidae</taxon>
        <taxon>Sordariales</taxon>
        <taxon>Lasiosphaeriaceae</taxon>
        <taxon>Cercophora</taxon>
    </lineage>
</organism>
<reference evidence="2" key="1">
    <citation type="journal article" date="2023" name="Mol. Phylogenet. Evol.">
        <title>Genome-scale phylogeny and comparative genomics of the fungal order Sordariales.</title>
        <authorList>
            <person name="Hensen N."/>
            <person name="Bonometti L."/>
            <person name="Westerberg I."/>
            <person name="Brannstrom I.O."/>
            <person name="Guillou S."/>
            <person name="Cros-Aarteil S."/>
            <person name="Calhoun S."/>
            <person name="Haridas S."/>
            <person name="Kuo A."/>
            <person name="Mondo S."/>
            <person name="Pangilinan J."/>
            <person name="Riley R."/>
            <person name="LaButti K."/>
            <person name="Andreopoulos B."/>
            <person name="Lipzen A."/>
            <person name="Chen C."/>
            <person name="Yan M."/>
            <person name="Daum C."/>
            <person name="Ng V."/>
            <person name="Clum A."/>
            <person name="Steindorff A."/>
            <person name="Ohm R.A."/>
            <person name="Martin F."/>
            <person name="Silar P."/>
            <person name="Natvig D.O."/>
            <person name="Lalanne C."/>
            <person name="Gautier V."/>
            <person name="Ament-Velasquez S.L."/>
            <person name="Kruys A."/>
            <person name="Hutchinson M.I."/>
            <person name="Powell A.J."/>
            <person name="Barry K."/>
            <person name="Miller A.N."/>
            <person name="Grigoriev I.V."/>
            <person name="Debuchy R."/>
            <person name="Gladieux P."/>
            <person name="Hiltunen Thoren M."/>
            <person name="Johannesson H."/>
        </authorList>
    </citation>
    <scope>NUCLEOTIDE SEQUENCE</scope>
    <source>
        <strain evidence="2">SMH4131-1</strain>
    </source>
</reference>
<dbReference type="EMBL" id="JAUEPO010000003">
    <property type="protein sequence ID" value="KAK3328202.1"/>
    <property type="molecule type" value="Genomic_DNA"/>
</dbReference>
<keyword evidence="2" id="KW-0808">Transferase</keyword>
<name>A0AAE0MDA1_9PEZI</name>
<reference evidence="2" key="2">
    <citation type="submission" date="2023-06" db="EMBL/GenBank/DDBJ databases">
        <authorList>
            <consortium name="Lawrence Berkeley National Laboratory"/>
            <person name="Haridas S."/>
            <person name="Hensen N."/>
            <person name="Bonometti L."/>
            <person name="Westerberg I."/>
            <person name="Brannstrom I.O."/>
            <person name="Guillou S."/>
            <person name="Cros-Aarteil S."/>
            <person name="Calhoun S."/>
            <person name="Kuo A."/>
            <person name="Mondo S."/>
            <person name="Pangilinan J."/>
            <person name="Riley R."/>
            <person name="Labutti K."/>
            <person name="Andreopoulos B."/>
            <person name="Lipzen A."/>
            <person name="Chen C."/>
            <person name="Yanf M."/>
            <person name="Daum C."/>
            <person name="Ng V."/>
            <person name="Clum A."/>
            <person name="Steindorff A."/>
            <person name="Ohm R."/>
            <person name="Martin F."/>
            <person name="Silar P."/>
            <person name="Natvig D."/>
            <person name="Lalanne C."/>
            <person name="Gautier V."/>
            <person name="Ament-Velasquez S.L."/>
            <person name="Kruys A."/>
            <person name="Hutchinson M.I."/>
            <person name="Powell A.J."/>
            <person name="Barry K."/>
            <person name="Miller A.N."/>
            <person name="Grigoriev I.V."/>
            <person name="Debuchy R."/>
            <person name="Gladieux P."/>
            <person name="Thoren M.H."/>
            <person name="Johannesson H."/>
        </authorList>
    </citation>
    <scope>NUCLEOTIDE SEQUENCE</scope>
    <source>
        <strain evidence="2">SMH4131-1</strain>
    </source>
</reference>
<dbReference type="Gene3D" id="3.40.640.10">
    <property type="entry name" value="Type I PLP-dependent aspartate aminotransferase-like (Major domain)"/>
    <property type="match status" value="1"/>
</dbReference>
<dbReference type="SUPFAM" id="SSF53383">
    <property type="entry name" value="PLP-dependent transferases"/>
    <property type="match status" value="1"/>
</dbReference>
<keyword evidence="3" id="KW-1185">Reference proteome</keyword>
<dbReference type="Proteomes" id="UP001286456">
    <property type="component" value="Unassembled WGS sequence"/>
</dbReference>
<proteinExistence type="predicted"/>
<dbReference type="PANTHER" id="PTHR43510:SF1">
    <property type="entry name" value="AMINOTRANSFERASE FUNCTION, HYPOTHETICAL (EUROFUNG)"/>
    <property type="match status" value="1"/>
</dbReference>
<dbReference type="Pfam" id="PF00155">
    <property type="entry name" value="Aminotran_1_2"/>
    <property type="match status" value="1"/>
</dbReference>
<dbReference type="InterPro" id="IPR015422">
    <property type="entry name" value="PyrdxlP-dep_Trfase_small"/>
</dbReference>
<dbReference type="InterPro" id="IPR015424">
    <property type="entry name" value="PyrdxlP-dep_Trfase"/>
</dbReference>
<protein>
    <submittedName>
        <fullName evidence="2">Pyridoxal phosphate-dependent transferase</fullName>
    </submittedName>
</protein>
<dbReference type="CDD" id="cd00609">
    <property type="entry name" value="AAT_like"/>
    <property type="match status" value="1"/>
</dbReference>
<dbReference type="InterPro" id="IPR004839">
    <property type="entry name" value="Aminotransferase_I/II_large"/>
</dbReference>
<dbReference type="GO" id="GO:0016740">
    <property type="term" value="F:transferase activity"/>
    <property type="evidence" value="ECO:0007669"/>
    <property type="project" value="UniProtKB-KW"/>
</dbReference>